<proteinExistence type="predicted"/>
<feature type="domain" description="Glycosyl transferase family 1" evidence="2">
    <location>
        <begin position="195"/>
        <end position="359"/>
    </location>
</feature>
<comment type="caution">
    <text evidence="4">The sequence shown here is derived from an EMBL/GenBank/DDBJ whole genome shotgun (WGS) entry which is preliminary data.</text>
</comment>
<accession>A0ABT1LBS7</accession>
<feature type="transmembrane region" description="Helical" evidence="1">
    <location>
        <begin position="61"/>
        <end position="80"/>
    </location>
</feature>
<name>A0ABT1LBS7_9HYPH</name>
<evidence type="ECO:0000256" key="1">
    <source>
        <dbReference type="SAM" id="Phobius"/>
    </source>
</evidence>
<evidence type="ECO:0000313" key="5">
    <source>
        <dbReference type="Proteomes" id="UP001205890"/>
    </source>
</evidence>
<dbReference type="Pfam" id="PF13579">
    <property type="entry name" value="Glyco_trans_4_4"/>
    <property type="match status" value="1"/>
</dbReference>
<sequence length="403" mass="43988">MSENAKNWVKAGFDVTVVTCVPNYPRGKILPGYRNRLFQSEMIDGVRVIRLLTLTVANEGVLLRTMNYLVFSLMAILFAGRLPKCDVVMSTSPNLFCGAAGWAVARLKRVPWVLEIRDLWPQAISAVGAVESRAMLAPFHALERWAYSHADLIVTVTRPFVDHIRAHGGRDKIIQVIPNGVSVQRFVGSDGAAFRERHGLGDKVIVSYVGTHGLAQKLASVLQAAKLLRSRSDIVVLMIGDGGEKKQLMQMQRDENIDNVVFMDEVPMSAIPDILAATDITLAPLSKDPLFRAFVPGKIFESMAAKRPVVLAAEGEAARLVTEAEAGIAVAPEDPEAMARAIAELADNPDLRRQAGENGHAYVRANFDREALSGRYAAVLSELVSSRRGKIPFGTAHKISEEA</sequence>
<dbReference type="PANTHER" id="PTHR45947:SF3">
    <property type="entry name" value="SULFOQUINOVOSYL TRANSFERASE SQD2"/>
    <property type="match status" value="1"/>
</dbReference>
<evidence type="ECO:0000259" key="2">
    <source>
        <dbReference type="Pfam" id="PF00534"/>
    </source>
</evidence>
<dbReference type="InterPro" id="IPR028098">
    <property type="entry name" value="Glyco_trans_4-like_N"/>
</dbReference>
<dbReference type="CDD" id="cd03794">
    <property type="entry name" value="GT4_WbuB-like"/>
    <property type="match status" value="1"/>
</dbReference>
<dbReference type="Proteomes" id="UP001205890">
    <property type="component" value="Unassembled WGS sequence"/>
</dbReference>
<dbReference type="PANTHER" id="PTHR45947">
    <property type="entry name" value="SULFOQUINOVOSYL TRANSFERASE SQD2"/>
    <property type="match status" value="1"/>
</dbReference>
<evidence type="ECO:0000259" key="3">
    <source>
        <dbReference type="Pfam" id="PF13579"/>
    </source>
</evidence>
<dbReference type="Gene3D" id="3.40.50.2000">
    <property type="entry name" value="Glycogen Phosphorylase B"/>
    <property type="match status" value="2"/>
</dbReference>
<feature type="domain" description="Glycosyltransferase subfamily 4-like N-terminal" evidence="3">
    <location>
        <begin position="3"/>
        <end position="180"/>
    </location>
</feature>
<reference evidence="4 5" key="1">
    <citation type="submission" date="2022-07" db="EMBL/GenBank/DDBJ databases">
        <authorList>
            <person name="Li W.-J."/>
            <person name="Deng Q.-Q."/>
        </authorList>
    </citation>
    <scope>NUCLEOTIDE SEQUENCE [LARGE SCALE GENOMIC DNA]</scope>
    <source>
        <strain evidence="4 5">SYSU M60028</strain>
    </source>
</reference>
<keyword evidence="1" id="KW-1133">Transmembrane helix</keyword>
<protein>
    <submittedName>
        <fullName evidence="4">Glycosyltransferase family 4 protein</fullName>
    </submittedName>
</protein>
<dbReference type="InterPro" id="IPR001296">
    <property type="entry name" value="Glyco_trans_1"/>
</dbReference>
<keyword evidence="1" id="KW-0812">Transmembrane</keyword>
<keyword evidence="1" id="KW-0472">Membrane</keyword>
<evidence type="ECO:0000313" key="4">
    <source>
        <dbReference type="EMBL" id="MCP8938421.1"/>
    </source>
</evidence>
<gene>
    <name evidence="4" type="ORF">NK718_07825</name>
</gene>
<keyword evidence="5" id="KW-1185">Reference proteome</keyword>
<dbReference type="EMBL" id="JANCLU010000006">
    <property type="protein sequence ID" value="MCP8938421.1"/>
    <property type="molecule type" value="Genomic_DNA"/>
</dbReference>
<dbReference type="InterPro" id="IPR050194">
    <property type="entry name" value="Glycosyltransferase_grp1"/>
</dbReference>
<dbReference type="SUPFAM" id="SSF53756">
    <property type="entry name" value="UDP-Glycosyltransferase/glycogen phosphorylase"/>
    <property type="match status" value="1"/>
</dbReference>
<organism evidence="4 5">
    <name type="scientific">Alsobacter ponti</name>
    <dbReference type="NCBI Taxonomy" id="2962936"/>
    <lineage>
        <taxon>Bacteria</taxon>
        <taxon>Pseudomonadati</taxon>
        <taxon>Pseudomonadota</taxon>
        <taxon>Alphaproteobacteria</taxon>
        <taxon>Hyphomicrobiales</taxon>
        <taxon>Alsobacteraceae</taxon>
        <taxon>Alsobacter</taxon>
    </lineage>
</organism>
<dbReference type="Pfam" id="PF00534">
    <property type="entry name" value="Glycos_transf_1"/>
    <property type="match status" value="1"/>
</dbReference>